<organism evidence="2 3">
    <name type="scientific">Bacillus gaemokensis</name>
    <dbReference type="NCBI Taxonomy" id="574375"/>
    <lineage>
        <taxon>Bacteria</taxon>
        <taxon>Bacillati</taxon>
        <taxon>Bacillota</taxon>
        <taxon>Bacilli</taxon>
        <taxon>Bacillales</taxon>
        <taxon>Bacillaceae</taxon>
        <taxon>Bacillus</taxon>
        <taxon>Bacillus cereus group</taxon>
    </lineage>
</organism>
<feature type="region of interest" description="Disordered" evidence="1">
    <location>
        <begin position="74"/>
        <end position="94"/>
    </location>
</feature>
<comment type="caution">
    <text evidence="2">The sequence shown here is derived from an EMBL/GenBank/DDBJ whole genome shotgun (WGS) entry which is preliminary data.</text>
</comment>
<dbReference type="Proteomes" id="UP000027778">
    <property type="component" value="Unassembled WGS sequence"/>
</dbReference>
<dbReference type="EMBL" id="JOTM01000042">
    <property type="protein sequence ID" value="KEK22055.1"/>
    <property type="molecule type" value="Genomic_DNA"/>
</dbReference>
<dbReference type="OrthoDB" id="2917902at2"/>
<name>A0A073K666_9BACI</name>
<sequence length="94" mass="11016">MLLFHEDMALGVIKAVGEGELILLVRDEELTVQITREQEEELAIHVMNQENMLVPINVKTHELFFDTNERWNEEEMEELQQASEGVEKDYESKI</sequence>
<protein>
    <submittedName>
        <fullName evidence="2">Uncharacterized protein</fullName>
    </submittedName>
</protein>
<keyword evidence="3" id="KW-1185">Reference proteome</keyword>
<reference evidence="2 3" key="1">
    <citation type="submission" date="2014-06" db="EMBL/GenBank/DDBJ databases">
        <title>Draft genome sequence of Bacillus gaemokensis JCM 15801 (MCCC 1A00707).</title>
        <authorList>
            <person name="Lai Q."/>
            <person name="Liu Y."/>
            <person name="Shao Z."/>
        </authorList>
    </citation>
    <scope>NUCLEOTIDE SEQUENCE [LARGE SCALE GENOMIC DNA]</scope>
    <source>
        <strain evidence="2 3">JCM 15801</strain>
    </source>
</reference>
<dbReference type="eggNOG" id="ENOG50304J9">
    <property type="taxonomic scope" value="Bacteria"/>
</dbReference>
<evidence type="ECO:0000313" key="3">
    <source>
        <dbReference type="Proteomes" id="UP000027778"/>
    </source>
</evidence>
<dbReference type="STRING" id="574375.AZF08_21860"/>
<feature type="compositionally biased region" description="Basic and acidic residues" evidence="1">
    <location>
        <begin position="85"/>
        <end position="94"/>
    </location>
</feature>
<proteinExistence type="predicted"/>
<gene>
    <name evidence="2" type="ORF">BAGA_22420</name>
</gene>
<dbReference type="AlphaFoldDB" id="A0A073K666"/>
<evidence type="ECO:0000313" key="2">
    <source>
        <dbReference type="EMBL" id="KEK22055.1"/>
    </source>
</evidence>
<accession>A0A073K666</accession>
<evidence type="ECO:0000256" key="1">
    <source>
        <dbReference type="SAM" id="MobiDB-lite"/>
    </source>
</evidence>
<dbReference type="RefSeq" id="WP_033678236.1">
    <property type="nucleotide sequence ID" value="NZ_JOTM01000042.1"/>
</dbReference>